<sequence>MPMYEFRCEDCGALFEQLVNNAESPVSCVKCQSSRIKKQFSVFATRASDVSGGDIPSGACNTCDMSGSGMCGAN</sequence>
<feature type="domain" description="Putative regulatory protein FmdB zinc ribbon" evidence="1">
    <location>
        <begin position="1"/>
        <end position="41"/>
    </location>
</feature>
<accession>A0A0G0Y901</accession>
<evidence type="ECO:0000259" key="1">
    <source>
        <dbReference type="SMART" id="SM00834"/>
    </source>
</evidence>
<proteinExistence type="predicted"/>
<protein>
    <submittedName>
        <fullName evidence="2">Regulatory protein, FmdB family</fullName>
    </submittedName>
</protein>
<dbReference type="Proteomes" id="UP000034746">
    <property type="component" value="Unassembled WGS sequence"/>
</dbReference>
<organism evidence="2 3">
    <name type="scientific">Candidatus Uhrbacteria bacterium GW2011_GWF2_41_16</name>
    <dbReference type="NCBI Taxonomy" id="1618997"/>
    <lineage>
        <taxon>Bacteria</taxon>
        <taxon>Candidatus Uhriibacteriota</taxon>
    </lineage>
</organism>
<reference evidence="2 3" key="1">
    <citation type="journal article" date="2015" name="Nature">
        <title>rRNA introns, odd ribosomes, and small enigmatic genomes across a large radiation of phyla.</title>
        <authorList>
            <person name="Brown C.T."/>
            <person name="Hug L.A."/>
            <person name="Thomas B.C."/>
            <person name="Sharon I."/>
            <person name="Castelle C.J."/>
            <person name="Singh A."/>
            <person name="Wilkins M.J."/>
            <person name="Williams K.H."/>
            <person name="Banfield J.F."/>
        </authorList>
    </citation>
    <scope>NUCLEOTIDE SEQUENCE [LARGE SCALE GENOMIC DNA]</scope>
</reference>
<name>A0A0G0Y901_9BACT</name>
<dbReference type="NCBIfam" id="TIGR02605">
    <property type="entry name" value="CxxC_CxxC_SSSS"/>
    <property type="match status" value="1"/>
</dbReference>
<dbReference type="Pfam" id="PF09723">
    <property type="entry name" value="Zn_ribbon_8"/>
    <property type="match status" value="1"/>
</dbReference>
<gene>
    <name evidence="2" type="ORF">UU48_C0025G0004</name>
</gene>
<dbReference type="EMBL" id="LCAU01000025">
    <property type="protein sequence ID" value="KKR96767.1"/>
    <property type="molecule type" value="Genomic_DNA"/>
</dbReference>
<dbReference type="InterPro" id="IPR013429">
    <property type="entry name" value="Regulatory_FmdB_Zinc_ribbon"/>
</dbReference>
<dbReference type="AlphaFoldDB" id="A0A0G0Y901"/>
<evidence type="ECO:0000313" key="2">
    <source>
        <dbReference type="EMBL" id="KKR96767.1"/>
    </source>
</evidence>
<dbReference type="SMART" id="SM00834">
    <property type="entry name" value="CxxC_CXXC_SSSS"/>
    <property type="match status" value="1"/>
</dbReference>
<evidence type="ECO:0000313" key="3">
    <source>
        <dbReference type="Proteomes" id="UP000034746"/>
    </source>
</evidence>
<comment type="caution">
    <text evidence="2">The sequence shown here is derived from an EMBL/GenBank/DDBJ whole genome shotgun (WGS) entry which is preliminary data.</text>
</comment>